<dbReference type="PROSITE" id="PS51294">
    <property type="entry name" value="HTH_MYB"/>
    <property type="match status" value="1"/>
</dbReference>
<feature type="region of interest" description="Disordered" evidence="9">
    <location>
        <begin position="35"/>
        <end position="115"/>
    </location>
</feature>
<evidence type="ECO:0000259" key="12">
    <source>
        <dbReference type="PROSITE" id="PS51293"/>
    </source>
</evidence>
<keyword evidence="15" id="KW-1185">Reference proteome</keyword>
<gene>
    <name evidence="14" type="ORF">PPROV_000396500</name>
</gene>
<keyword evidence="5" id="KW-0805">Transcription regulation</keyword>
<evidence type="ECO:0008006" key="16">
    <source>
        <dbReference type="Google" id="ProtNLM"/>
    </source>
</evidence>
<dbReference type="PROSITE" id="PS50249">
    <property type="entry name" value="MPN"/>
    <property type="match status" value="1"/>
</dbReference>
<evidence type="ECO:0000259" key="13">
    <source>
        <dbReference type="PROSITE" id="PS51294"/>
    </source>
</evidence>
<dbReference type="GO" id="GO:0046872">
    <property type="term" value="F:metal ion binding"/>
    <property type="evidence" value="ECO:0007669"/>
    <property type="project" value="UniProtKB-KW"/>
</dbReference>
<dbReference type="InterPro" id="IPR028090">
    <property type="entry name" value="JAB_dom_prok"/>
</dbReference>
<keyword evidence="2" id="KW-0479">Metal-binding</keyword>
<dbReference type="NCBIfam" id="TIGR01557">
    <property type="entry name" value="myb_SHAQKYF"/>
    <property type="match status" value="1"/>
</dbReference>
<feature type="domain" description="Myb-like" evidence="10">
    <location>
        <begin position="105"/>
        <end position="155"/>
    </location>
</feature>
<keyword evidence="1" id="KW-0645">Protease</keyword>
<dbReference type="InterPro" id="IPR050242">
    <property type="entry name" value="JAMM_MPN+_peptidase_M67A"/>
</dbReference>
<dbReference type="SMART" id="SM00232">
    <property type="entry name" value="JAB_MPN"/>
    <property type="match status" value="1"/>
</dbReference>
<evidence type="ECO:0000256" key="1">
    <source>
        <dbReference type="ARBA" id="ARBA00022670"/>
    </source>
</evidence>
<dbReference type="SMART" id="SM00717">
    <property type="entry name" value="SANT"/>
    <property type="match status" value="1"/>
</dbReference>
<proteinExistence type="predicted"/>
<feature type="domain" description="MPN" evidence="11">
    <location>
        <begin position="309"/>
        <end position="443"/>
    </location>
</feature>
<evidence type="ECO:0000259" key="10">
    <source>
        <dbReference type="PROSITE" id="PS50090"/>
    </source>
</evidence>
<dbReference type="InterPro" id="IPR000555">
    <property type="entry name" value="JAMM/MPN+_dom"/>
</dbReference>
<dbReference type="InterPro" id="IPR006447">
    <property type="entry name" value="Myb_dom_plants"/>
</dbReference>
<keyword evidence="3" id="KW-0378">Hydrolase</keyword>
<dbReference type="AlphaFoldDB" id="A0A830HFE0"/>
<dbReference type="InterPro" id="IPR037518">
    <property type="entry name" value="MPN"/>
</dbReference>
<dbReference type="PANTHER" id="PTHR10410">
    <property type="entry name" value="EUKARYOTIC TRANSLATION INITIATION FACTOR 3 -RELATED"/>
    <property type="match status" value="1"/>
</dbReference>
<sequence>MASADMDPETAALIAAMQAEDAEYAAAYGGGGGGGGGYGGGFGDSDSDSSDYSGRSRKKSKKKKGKAGSSSGRRAPAKSTPKIVDEEGVERTASGRKKRKDAGGQMRQKPRAWTEEEEKKFLEALDMYGRDWHKCAEHMQTRESKAFTSHAQKHFIKLCLQGKPLPAKVAESGEGYTLSGKPLDPNSAAALAYGFKPDTQLTEGLAGVLSGGDANPGEGTSDAAAAAAAAAPAPAPAPAPVKPTKEKKRKAPEKQTAPPEPVEPTEYAKNRPKRENAGRKGYENMTSESLDLTRPRTFASIGKKAPYTVRISPRALLTMDAHAHCCTNEVIGYLGGMWDDENKELIVARAFPAKSISDTGTSCEMDPESEVAIKEAMEELGLCVVAWYHSHPIFKPIPSSKDIDNHNNIENLFSDENPVFATIVSPYDISLEAPTSAVNHFCLGKNVSKAGDGQMPMVVESTEMSWADCANVKPAGQAAMLGPPSIEELAEELAAVSDMYVSHPRRARLLEMWRPFCNLDVASKSTSGPPLTKLGKMRRSLAARLPDAEDAKAANLDAKYGDEVLETMFAHMQKTWKEDLGYA</sequence>
<dbReference type="Proteomes" id="UP000660262">
    <property type="component" value="Unassembled WGS sequence"/>
</dbReference>
<dbReference type="OrthoDB" id="118550at2759"/>
<evidence type="ECO:0000313" key="14">
    <source>
        <dbReference type="EMBL" id="GHP05213.1"/>
    </source>
</evidence>
<dbReference type="InterPro" id="IPR009057">
    <property type="entry name" value="Homeodomain-like_sf"/>
</dbReference>
<organism evidence="14 15">
    <name type="scientific">Pycnococcus provasolii</name>
    <dbReference type="NCBI Taxonomy" id="41880"/>
    <lineage>
        <taxon>Eukaryota</taxon>
        <taxon>Viridiplantae</taxon>
        <taxon>Chlorophyta</taxon>
        <taxon>Pseudoscourfieldiophyceae</taxon>
        <taxon>Pseudoscourfieldiales</taxon>
        <taxon>Pycnococcaceae</taxon>
        <taxon>Pycnococcus</taxon>
    </lineage>
</organism>
<dbReference type="GO" id="GO:0006508">
    <property type="term" value="P:proteolysis"/>
    <property type="evidence" value="ECO:0007669"/>
    <property type="project" value="UniProtKB-KW"/>
</dbReference>
<comment type="caution">
    <text evidence="14">The sequence shown here is derived from an EMBL/GenBank/DDBJ whole genome shotgun (WGS) entry which is preliminary data.</text>
</comment>
<evidence type="ECO:0000256" key="4">
    <source>
        <dbReference type="ARBA" id="ARBA00022833"/>
    </source>
</evidence>
<dbReference type="SUPFAM" id="SSF46689">
    <property type="entry name" value="Homeodomain-like"/>
    <property type="match status" value="1"/>
</dbReference>
<dbReference type="CDD" id="cd00167">
    <property type="entry name" value="SANT"/>
    <property type="match status" value="1"/>
</dbReference>
<evidence type="ECO:0000256" key="8">
    <source>
        <dbReference type="ARBA" id="ARBA00023242"/>
    </source>
</evidence>
<dbReference type="Gene3D" id="3.40.140.10">
    <property type="entry name" value="Cytidine Deaminase, domain 2"/>
    <property type="match status" value="1"/>
</dbReference>
<protein>
    <recommendedName>
        <fullName evidence="16">MPN domain-containing protein</fullName>
    </recommendedName>
</protein>
<evidence type="ECO:0000256" key="9">
    <source>
        <dbReference type="SAM" id="MobiDB-lite"/>
    </source>
</evidence>
<accession>A0A830HFE0</accession>
<evidence type="ECO:0000256" key="3">
    <source>
        <dbReference type="ARBA" id="ARBA00022801"/>
    </source>
</evidence>
<dbReference type="GO" id="GO:0003677">
    <property type="term" value="F:DNA binding"/>
    <property type="evidence" value="ECO:0007669"/>
    <property type="project" value="InterPro"/>
</dbReference>
<dbReference type="InterPro" id="IPR017930">
    <property type="entry name" value="Myb_dom"/>
</dbReference>
<feature type="region of interest" description="Disordered" evidence="9">
    <location>
        <begin position="206"/>
        <end position="282"/>
    </location>
</feature>
<evidence type="ECO:0000256" key="7">
    <source>
        <dbReference type="ARBA" id="ARBA00023163"/>
    </source>
</evidence>
<feature type="domain" description="SANT" evidence="12">
    <location>
        <begin position="108"/>
        <end position="142"/>
    </location>
</feature>
<evidence type="ECO:0000256" key="5">
    <source>
        <dbReference type="ARBA" id="ARBA00023015"/>
    </source>
</evidence>
<feature type="compositionally biased region" description="Basic residues" evidence="9">
    <location>
        <begin position="55"/>
        <end position="66"/>
    </location>
</feature>
<dbReference type="EMBL" id="BNJQ01000009">
    <property type="protein sequence ID" value="GHP05213.1"/>
    <property type="molecule type" value="Genomic_DNA"/>
</dbReference>
<dbReference type="Pfam" id="PF14464">
    <property type="entry name" value="Prok-JAB"/>
    <property type="match status" value="1"/>
</dbReference>
<keyword evidence="4" id="KW-0862">Zinc</keyword>
<dbReference type="InterPro" id="IPR001005">
    <property type="entry name" value="SANT/Myb"/>
</dbReference>
<dbReference type="SUPFAM" id="SSF102712">
    <property type="entry name" value="JAB1/MPN domain"/>
    <property type="match status" value="1"/>
</dbReference>
<reference evidence="14" key="1">
    <citation type="submission" date="2020-10" db="EMBL/GenBank/DDBJ databases">
        <title>Unveiling of a novel bifunctional photoreceptor, Dualchrome1, isolated from a cosmopolitan green alga.</title>
        <authorList>
            <person name="Suzuki S."/>
            <person name="Kawachi M."/>
        </authorList>
    </citation>
    <scope>NUCLEOTIDE SEQUENCE</scope>
    <source>
        <strain evidence="14">NIES 2893</strain>
    </source>
</reference>
<evidence type="ECO:0000259" key="11">
    <source>
        <dbReference type="PROSITE" id="PS50249"/>
    </source>
</evidence>
<keyword evidence="6" id="KW-0482">Metalloprotease</keyword>
<evidence type="ECO:0000313" key="15">
    <source>
        <dbReference type="Proteomes" id="UP000660262"/>
    </source>
</evidence>
<evidence type="ECO:0000256" key="2">
    <source>
        <dbReference type="ARBA" id="ARBA00022723"/>
    </source>
</evidence>
<feature type="compositionally biased region" description="Basic and acidic residues" evidence="9">
    <location>
        <begin position="266"/>
        <end position="282"/>
    </location>
</feature>
<dbReference type="InterPro" id="IPR017884">
    <property type="entry name" value="SANT_dom"/>
</dbReference>
<dbReference type="PROSITE" id="PS50090">
    <property type="entry name" value="MYB_LIKE"/>
    <property type="match status" value="1"/>
</dbReference>
<feature type="compositionally biased region" description="Low complexity" evidence="9">
    <location>
        <begin position="223"/>
        <end position="232"/>
    </location>
</feature>
<dbReference type="Gene3D" id="1.10.10.60">
    <property type="entry name" value="Homeodomain-like"/>
    <property type="match status" value="1"/>
</dbReference>
<keyword evidence="8" id="KW-0539">Nucleus</keyword>
<feature type="domain" description="HTH myb-type" evidence="13">
    <location>
        <begin position="105"/>
        <end position="159"/>
    </location>
</feature>
<name>A0A830HFE0_9CHLO</name>
<dbReference type="PROSITE" id="PS51293">
    <property type="entry name" value="SANT"/>
    <property type="match status" value="1"/>
</dbReference>
<dbReference type="GO" id="GO:0008237">
    <property type="term" value="F:metallopeptidase activity"/>
    <property type="evidence" value="ECO:0007669"/>
    <property type="project" value="UniProtKB-KW"/>
</dbReference>
<keyword evidence="7" id="KW-0804">Transcription</keyword>
<dbReference type="Pfam" id="PF00249">
    <property type="entry name" value="Myb_DNA-binding"/>
    <property type="match status" value="1"/>
</dbReference>
<evidence type="ECO:0000256" key="6">
    <source>
        <dbReference type="ARBA" id="ARBA00023049"/>
    </source>
</evidence>